<proteinExistence type="predicted"/>
<dbReference type="CDD" id="cd16018">
    <property type="entry name" value="Enpp"/>
    <property type="match status" value="1"/>
</dbReference>
<comment type="caution">
    <text evidence="2">The sequence shown here is derived from an EMBL/GenBank/DDBJ whole genome shotgun (WGS) entry which is preliminary data.</text>
</comment>
<dbReference type="GO" id="GO:0016787">
    <property type="term" value="F:hydrolase activity"/>
    <property type="evidence" value="ECO:0007669"/>
    <property type="project" value="UniProtKB-ARBA"/>
</dbReference>
<dbReference type="SUPFAM" id="SSF53649">
    <property type="entry name" value="Alkaline phosphatase-like"/>
    <property type="match status" value="1"/>
</dbReference>
<dbReference type="InterPro" id="IPR002591">
    <property type="entry name" value="Phosphodiest/P_Trfase"/>
</dbReference>
<dbReference type="AlphaFoldDB" id="A0A443STZ0"/>
<dbReference type="PANTHER" id="PTHR10151:SF120">
    <property type="entry name" value="BIS(5'-ADENOSYL)-TRIPHOSPHATASE"/>
    <property type="match status" value="1"/>
</dbReference>
<dbReference type="EMBL" id="NCKV01000306">
    <property type="protein sequence ID" value="RWS30998.1"/>
    <property type="molecule type" value="Genomic_DNA"/>
</dbReference>
<name>A0A443STZ0_9ACAR</name>
<gene>
    <name evidence="2" type="ORF">B4U80_03711</name>
</gene>
<organism evidence="2 3">
    <name type="scientific">Leptotrombidium deliense</name>
    <dbReference type="NCBI Taxonomy" id="299467"/>
    <lineage>
        <taxon>Eukaryota</taxon>
        <taxon>Metazoa</taxon>
        <taxon>Ecdysozoa</taxon>
        <taxon>Arthropoda</taxon>
        <taxon>Chelicerata</taxon>
        <taxon>Arachnida</taxon>
        <taxon>Acari</taxon>
        <taxon>Acariformes</taxon>
        <taxon>Trombidiformes</taxon>
        <taxon>Prostigmata</taxon>
        <taxon>Anystina</taxon>
        <taxon>Parasitengona</taxon>
        <taxon>Trombiculoidea</taxon>
        <taxon>Trombiculidae</taxon>
        <taxon>Leptotrombidium</taxon>
    </lineage>
</organism>
<sequence>METKFQKQFIKLATLLYLVQTVTANQVLVISFDGFRYDYYGLVKTPNIDFIAQTGVHAENGIKSVFATKTFPAHWTIATGLYEESHGIIDNKMYDAESNETFNFGGSAKWWQGEPIWVTAKKHGKSVGIYFWPGSEVPRVDGIKPDHFFKYNESVAFEERINVAAHWLIDEKLDLVMLYFNEPDHSGHESGAASEQVKQSIARLDQLLGVLISKLNASNSLDSINILLVSDHGMTNMTRPPINLSDYISIKNLKSIDSSTVMARIEPKEEQLLLVYQQLKNTQKNISVYLKNEIPDRFHYKHNPRIKPILVVADEGHIIHKKPKDVWGVGNHGYDNELLSMRPIFFARGPDFKNSHKANVFDLVDIYPMLCHLLRINAAPNNGSLANVQPFIKSDAFKTSARKFFNP</sequence>
<feature type="signal peptide" evidence="1">
    <location>
        <begin position="1"/>
        <end position="24"/>
    </location>
</feature>
<evidence type="ECO:0000313" key="3">
    <source>
        <dbReference type="Proteomes" id="UP000288716"/>
    </source>
</evidence>
<evidence type="ECO:0000256" key="1">
    <source>
        <dbReference type="SAM" id="SignalP"/>
    </source>
</evidence>
<feature type="chain" id="PRO_5019379275" evidence="1">
    <location>
        <begin position="25"/>
        <end position="407"/>
    </location>
</feature>
<keyword evidence="3" id="KW-1185">Reference proteome</keyword>
<dbReference type="InterPro" id="IPR017850">
    <property type="entry name" value="Alkaline_phosphatase_core_sf"/>
</dbReference>
<protein>
    <submittedName>
        <fullName evidence="2">Ectonucleotide pyrophosphatase/phosphodiesterase family member 5-like protein</fullName>
    </submittedName>
</protein>
<dbReference type="PANTHER" id="PTHR10151">
    <property type="entry name" value="ECTONUCLEOTIDE PYROPHOSPHATASE/PHOSPHODIESTERASE"/>
    <property type="match status" value="1"/>
</dbReference>
<accession>A0A443STZ0</accession>
<dbReference type="Gene3D" id="3.40.720.10">
    <property type="entry name" value="Alkaline Phosphatase, subunit A"/>
    <property type="match status" value="1"/>
</dbReference>
<dbReference type="Pfam" id="PF01663">
    <property type="entry name" value="Phosphodiest"/>
    <property type="match status" value="1"/>
</dbReference>
<dbReference type="VEuPathDB" id="VectorBase:LDEU001044"/>
<reference evidence="2 3" key="1">
    <citation type="journal article" date="2018" name="Gigascience">
        <title>Genomes of trombidid mites reveal novel predicted allergens and laterally-transferred genes associated with secondary metabolism.</title>
        <authorList>
            <person name="Dong X."/>
            <person name="Chaisiri K."/>
            <person name="Xia D."/>
            <person name="Armstrong S.D."/>
            <person name="Fang Y."/>
            <person name="Donnelly M.J."/>
            <person name="Kadowaki T."/>
            <person name="McGarry J.W."/>
            <person name="Darby A.C."/>
            <person name="Makepeace B.L."/>
        </authorList>
    </citation>
    <scope>NUCLEOTIDE SEQUENCE [LARGE SCALE GENOMIC DNA]</scope>
    <source>
        <strain evidence="2">UoL-UT</strain>
    </source>
</reference>
<dbReference type="Gene3D" id="3.30.1360.180">
    <property type="match status" value="1"/>
</dbReference>
<dbReference type="STRING" id="299467.A0A443STZ0"/>
<keyword evidence="1" id="KW-0732">Signal</keyword>
<evidence type="ECO:0000313" key="2">
    <source>
        <dbReference type="EMBL" id="RWS30998.1"/>
    </source>
</evidence>
<dbReference type="Proteomes" id="UP000288716">
    <property type="component" value="Unassembled WGS sequence"/>
</dbReference>
<dbReference type="OrthoDB" id="415411at2759"/>